<dbReference type="Proteomes" id="UP001601303">
    <property type="component" value="Unassembled WGS sequence"/>
</dbReference>
<evidence type="ECO:0000313" key="2">
    <source>
        <dbReference type="Proteomes" id="UP001601303"/>
    </source>
</evidence>
<keyword evidence="2" id="KW-1185">Reference proteome</keyword>
<dbReference type="EMBL" id="JBIAHM010000001">
    <property type="protein sequence ID" value="MFE9597871.1"/>
    <property type="molecule type" value="Genomic_DNA"/>
</dbReference>
<sequence length="278" mass="29536">MTEREATAQPGIAPTARPTAGTMFAALYGELVPYAWHVLDSEHDAYQLFHQRSLAMGWLEQQTAGGPGLWAMNDAGWTHPQAGPGAGLVSWFQVEAGAVTAERPLPVQAFLRCAQDATARIGTVRLSSVQLLLPVQGLHPAARPAYAAVPSTGTVHWFGERDPAGRTPVDVHINSGRATSIPAVARQLADDLAELEQDVFKCGERDTIVRGDAPAPLFHDSFWNGPPLHGMTLSGELAEWSCDAIGWLAETVADCAARLGVGSPLLLTVTAHPDAEGL</sequence>
<name>A0ABW6LVF4_9ACTN</name>
<evidence type="ECO:0000313" key="1">
    <source>
        <dbReference type="EMBL" id="MFE9597871.1"/>
    </source>
</evidence>
<gene>
    <name evidence="1" type="ORF">ACFYNQ_04745</name>
</gene>
<organism evidence="1 2">
    <name type="scientific">Streptomyces hokutonensis</name>
    <dbReference type="NCBI Taxonomy" id="1306990"/>
    <lineage>
        <taxon>Bacteria</taxon>
        <taxon>Bacillati</taxon>
        <taxon>Actinomycetota</taxon>
        <taxon>Actinomycetes</taxon>
        <taxon>Kitasatosporales</taxon>
        <taxon>Streptomycetaceae</taxon>
        <taxon>Streptomyces</taxon>
    </lineage>
</organism>
<accession>A0ABW6LVF4</accession>
<protein>
    <submittedName>
        <fullName evidence="1">Uncharacterized protein</fullName>
    </submittedName>
</protein>
<reference evidence="1 2" key="1">
    <citation type="submission" date="2024-10" db="EMBL/GenBank/DDBJ databases">
        <title>The Natural Products Discovery Center: Release of the First 8490 Sequenced Strains for Exploring Actinobacteria Biosynthetic Diversity.</title>
        <authorList>
            <person name="Kalkreuter E."/>
            <person name="Kautsar S.A."/>
            <person name="Yang D."/>
            <person name="Bader C.D."/>
            <person name="Teijaro C.N."/>
            <person name="Fluegel L."/>
            <person name="Davis C.M."/>
            <person name="Simpson J.R."/>
            <person name="Lauterbach L."/>
            <person name="Steele A.D."/>
            <person name="Gui C."/>
            <person name="Meng S."/>
            <person name="Li G."/>
            <person name="Viehrig K."/>
            <person name="Ye F."/>
            <person name="Su P."/>
            <person name="Kiefer A.F."/>
            <person name="Nichols A."/>
            <person name="Cepeda A.J."/>
            <person name="Yan W."/>
            <person name="Fan B."/>
            <person name="Jiang Y."/>
            <person name="Adhikari A."/>
            <person name="Zheng C.-J."/>
            <person name="Schuster L."/>
            <person name="Cowan T.M."/>
            <person name="Smanski M.J."/>
            <person name="Chevrette M.G."/>
            <person name="De Carvalho L.P.S."/>
            <person name="Shen B."/>
        </authorList>
    </citation>
    <scope>NUCLEOTIDE SEQUENCE [LARGE SCALE GENOMIC DNA]</scope>
    <source>
        <strain evidence="1 2">NPDC006488</strain>
    </source>
</reference>
<proteinExistence type="predicted"/>
<dbReference type="RefSeq" id="WP_388102737.1">
    <property type="nucleotide sequence ID" value="NZ_JBIAHM010000001.1"/>
</dbReference>
<comment type="caution">
    <text evidence="1">The sequence shown here is derived from an EMBL/GenBank/DDBJ whole genome shotgun (WGS) entry which is preliminary data.</text>
</comment>